<keyword evidence="4" id="KW-1003">Cell membrane</keyword>
<reference evidence="12" key="1">
    <citation type="submission" date="2021-09" db="EMBL/GenBank/DDBJ databases">
        <title>Fulvivirga sp. isolated from coastal sediment.</title>
        <authorList>
            <person name="Yu H."/>
        </authorList>
    </citation>
    <scope>NUCLEOTIDE SEQUENCE</scope>
    <source>
        <strain evidence="12">1062</strain>
    </source>
</reference>
<proteinExistence type="predicted"/>
<evidence type="ECO:0000313" key="12">
    <source>
        <dbReference type="EMBL" id="MCA6078441.1"/>
    </source>
</evidence>
<feature type="domain" description="Cation/H+ exchanger transmembrane" evidence="11">
    <location>
        <begin position="20"/>
        <end position="386"/>
    </location>
</feature>
<feature type="transmembrane region" description="Helical" evidence="10">
    <location>
        <begin position="35"/>
        <end position="54"/>
    </location>
</feature>
<evidence type="ECO:0000256" key="10">
    <source>
        <dbReference type="SAM" id="Phobius"/>
    </source>
</evidence>
<feature type="transmembrane region" description="Helical" evidence="10">
    <location>
        <begin position="346"/>
        <end position="364"/>
    </location>
</feature>
<evidence type="ECO:0000256" key="4">
    <source>
        <dbReference type="ARBA" id="ARBA00022475"/>
    </source>
</evidence>
<dbReference type="GO" id="GO:1902600">
    <property type="term" value="P:proton transmembrane transport"/>
    <property type="evidence" value="ECO:0007669"/>
    <property type="project" value="InterPro"/>
</dbReference>
<dbReference type="AlphaFoldDB" id="A0A9X1HV27"/>
<feature type="transmembrane region" description="Helical" evidence="10">
    <location>
        <begin position="93"/>
        <end position="117"/>
    </location>
</feature>
<evidence type="ECO:0000256" key="5">
    <source>
        <dbReference type="ARBA" id="ARBA00022692"/>
    </source>
</evidence>
<accession>A0A9X1HV27</accession>
<dbReference type="GO" id="GO:0015297">
    <property type="term" value="F:antiporter activity"/>
    <property type="evidence" value="ECO:0007669"/>
    <property type="project" value="UniProtKB-KW"/>
</dbReference>
<sequence>MEVVNSYTVVITISVIIIMSYFFNIISEKTNIPSVLLLILSGILIKLGLDYFKIPTGDTIFGVLEILGIVGLIMIVLEASLDLELTWEKWPLIWKSFSVALLSLIGCSLVIAWFIQLTMIDDFLVALVYAVPLSVMSSAIVIPSVGELSDDKKEFMVYESTFSDILGIMYFYFLIGNLNNNDVNSVVWDVFSNIFITVILSVVVSYALVLIFQKVRTQVKLFLLIAVLLLLYSIGKLFHLSSLLIILIFGLVLNNHSVFFRGKLAKLIHLPSIKSILHNFHLVTIESAFVVRTFFFVIFGITIDLSSLLDMEVLILSVAIVIVLFLVRGIFIWIFKRRNLTPEIWISPRGLITILLFFAIPTAIQTDSFNSGILLYTILITSVIMALALIAKGKHLEPVDSMHDYWMEVDKQIESIPEKEKHKVPEELIEDEPSQEEEEEEIPPKEEPKRPPREIL</sequence>
<comment type="caution">
    <text evidence="12">The sequence shown here is derived from an EMBL/GenBank/DDBJ whole genome shotgun (WGS) entry which is preliminary data.</text>
</comment>
<keyword evidence="5 10" id="KW-0812">Transmembrane</keyword>
<keyword evidence="2" id="KW-0813">Transport</keyword>
<evidence type="ECO:0000256" key="9">
    <source>
        <dbReference type="SAM" id="MobiDB-lite"/>
    </source>
</evidence>
<keyword evidence="8 10" id="KW-0472">Membrane</keyword>
<dbReference type="RefSeq" id="WP_225699299.1">
    <property type="nucleotide sequence ID" value="NZ_JAIXNE010000006.1"/>
</dbReference>
<feature type="transmembrane region" description="Helical" evidence="10">
    <location>
        <begin position="6"/>
        <end position="23"/>
    </location>
</feature>
<dbReference type="Pfam" id="PF00999">
    <property type="entry name" value="Na_H_Exchanger"/>
    <property type="match status" value="1"/>
</dbReference>
<feature type="compositionally biased region" description="Basic and acidic residues" evidence="9">
    <location>
        <begin position="417"/>
        <end position="426"/>
    </location>
</feature>
<feature type="transmembrane region" description="Helical" evidence="10">
    <location>
        <begin position="155"/>
        <end position="175"/>
    </location>
</feature>
<evidence type="ECO:0000256" key="3">
    <source>
        <dbReference type="ARBA" id="ARBA00022449"/>
    </source>
</evidence>
<feature type="compositionally biased region" description="Acidic residues" evidence="9">
    <location>
        <begin position="427"/>
        <end position="441"/>
    </location>
</feature>
<feature type="transmembrane region" description="Helical" evidence="10">
    <location>
        <begin position="313"/>
        <end position="334"/>
    </location>
</feature>
<organism evidence="12 13">
    <name type="scientific">Fulvivirga sedimenti</name>
    <dbReference type="NCBI Taxonomy" id="2879465"/>
    <lineage>
        <taxon>Bacteria</taxon>
        <taxon>Pseudomonadati</taxon>
        <taxon>Bacteroidota</taxon>
        <taxon>Cytophagia</taxon>
        <taxon>Cytophagales</taxon>
        <taxon>Fulvivirgaceae</taxon>
        <taxon>Fulvivirga</taxon>
    </lineage>
</organism>
<comment type="subcellular location">
    <subcellularLocation>
        <location evidence="1">Cell membrane</location>
        <topology evidence="1">Multi-pass membrane protein</topology>
    </subcellularLocation>
</comment>
<evidence type="ECO:0000256" key="7">
    <source>
        <dbReference type="ARBA" id="ARBA00023065"/>
    </source>
</evidence>
<keyword evidence="13" id="KW-1185">Reference proteome</keyword>
<evidence type="ECO:0000256" key="2">
    <source>
        <dbReference type="ARBA" id="ARBA00022448"/>
    </source>
</evidence>
<feature type="transmembrane region" description="Helical" evidence="10">
    <location>
        <begin position="280"/>
        <end position="301"/>
    </location>
</feature>
<protein>
    <submittedName>
        <fullName evidence="12">Cation:proton antiporter</fullName>
    </submittedName>
</protein>
<feature type="transmembrane region" description="Helical" evidence="10">
    <location>
        <begin position="190"/>
        <end position="212"/>
    </location>
</feature>
<evidence type="ECO:0000259" key="11">
    <source>
        <dbReference type="Pfam" id="PF00999"/>
    </source>
</evidence>
<evidence type="ECO:0000313" key="13">
    <source>
        <dbReference type="Proteomes" id="UP001139409"/>
    </source>
</evidence>
<evidence type="ECO:0000256" key="6">
    <source>
        <dbReference type="ARBA" id="ARBA00022989"/>
    </source>
</evidence>
<feature type="transmembrane region" description="Helical" evidence="10">
    <location>
        <begin position="370"/>
        <end position="391"/>
    </location>
</feature>
<dbReference type="PANTHER" id="PTHR32507">
    <property type="entry name" value="NA(+)/H(+) ANTIPORTER 1"/>
    <property type="match status" value="1"/>
</dbReference>
<dbReference type="PANTHER" id="PTHR32507:SF0">
    <property type="entry name" value="NA(+)_H(+) ANTIPORTER 2-RELATED"/>
    <property type="match status" value="1"/>
</dbReference>
<feature type="transmembrane region" description="Helical" evidence="10">
    <location>
        <begin position="123"/>
        <end position="143"/>
    </location>
</feature>
<evidence type="ECO:0000256" key="8">
    <source>
        <dbReference type="ARBA" id="ARBA00023136"/>
    </source>
</evidence>
<dbReference type="InterPro" id="IPR038770">
    <property type="entry name" value="Na+/solute_symporter_sf"/>
</dbReference>
<feature type="transmembrane region" description="Helical" evidence="10">
    <location>
        <begin position="60"/>
        <end position="81"/>
    </location>
</feature>
<dbReference type="Gene3D" id="1.20.1530.20">
    <property type="match status" value="1"/>
</dbReference>
<dbReference type="Proteomes" id="UP001139409">
    <property type="component" value="Unassembled WGS sequence"/>
</dbReference>
<dbReference type="EMBL" id="JAIXNE010000006">
    <property type="protein sequence ID" value="MCA6078441.1"/>
    <property type="molecule type" value="Genomic_DNA"/>
</dbReference>
<dbReference type="GO" id="GO:0005886">
    <property type="term" value="C:plasma membrane"/>
    <property type="evidence" value="ECO:0007669"/>
    <property type="project" value="UniProtKB-SubCell"/>
</dbReference>
<keyword evidence="7" id="KW-0406">Ion transport</keyword>
<evidence type="ECO:0000256" key="1">
    <source>
        <dbReference type="ARBA" id="ARBA00004651"/>
    </source>
</evidence>
<keyword evidence="3" id="KW-0050">Antiport</keyword>
<feature type="transmembrane region" description="Helical" evidence="10">
    <location>
        <begin position="219"/>
        <end position="235"/>
    </location>
</feature>
<keyword evidence="6 10" id="KW-1133">Transmembrane helix</keyword>
<feature type="compositionally biased region" description="Basic and acidic residues" evidence="9">
    <location>
        <begin position="442"/>
        <end position="456"/>
    </location>
</feature>
<gene>
    <name evidence="12" type="ORF">LDX50_26445</name>
</gene>
<name>A0A9X1HV27_9BACT</name>
<feature type="region of interest" description="Disordered" evidence="9">
    <location>
        <begin position="417"/>
        <end position="456"/>
    </location>
</feature>
<dbReference type="InterPro" id="IPR006153">
    <property type="entry name" value="Cation/H_exchanger_TM"/>
</dbReference>